<dbReference type="Gene3D" id="3.30.420.130">
    <property type="entry name" value="Dinitrogenase iron-molybdenum cofactor biosynthesis domain"/>
    <property type="match status" value="1"/>
</dbReference>
<sequence length="116" mass="12557">MSYKIAIATSDGKFVNQHFGRANQFLIVELKDDGSYEVLELRENTPSCNPSGGSTTEDTIKIISDVDGVLVSQVGCGAGDKLIAHGIQPVIIPMLIDDALKKVYELIQEESSEENS</sequence>
<comment type="caution">
    <text evidence="2">The sequence shown here is derived from an EMBL/GenBank/DDBJ whole genome shotgun (WGS) entry which is preliminary data.</text>
</comment>
<gene>
    <name evidence="2" type="ORF">ASJ80_06225</name>
</gene>
<dbReference type="PANTHER" id="PTHR33937:SF2">
    <property type="entry name" value="DINITROGENASE IRON-MOLYBDENUM COFACTOR BIOSYNTHESIS DOMAIN-CONTAINING PROTEIN"/>
    <property type="match status" value="1"/>
</dbReference>
<reference evidence="2 3" key="1">
    <citation type="journal article" date="2017" name="BMC Genomics">
        <title>Genomic analysis of methanogenic archaea reveals a shift towards energy conservation.</title>
        <authorList>
            <person name="Gilmore S.P."/>
            <person name="Henske J.K."/>
            <person name="Sexton J.A."/>
            <person name="Solomon K.V."/>
            <person name="Seppala S."/>
            <person name="Yoo J.I."/>
            <person name="Huyett L.M."/>
            <person name="Pressman A."/>
            <person name="Cogan J.Z."/>
            <person name="Kivenson V."/>
            <person name="Peng X."/>
            <person name="Tan Y."/>
            <person name="Valentine D.L."/>
            <person name="O'Malley M.A."/>
        </authorList>
    </citation>
    <scope>NUCLEOTIDE SEQUENCE [LARGE SCALE GENOMIC DNA]</scope>
    <source>
        <strain evidence="2 3">M.o.H.</strain>
    </source>
</reference>
<organism evidence="2 3">
    <name type="scientific">Methanobacterium bryantii</name>
    <dbReference type="NCBI Taxonomy" id="2161"/>
    <lineage>
        <taxon>Archaea</taxon>
        <taxon>Methanobacteriati</taxon>
        <taxon>Methanobacteriota</taxon>
        <taxon>Methanomada group</taxon>
        <taxon>Methanobacteria</taxon>
        <taxon>Methanobacteriales</taxon>
        <taxon>Methanobacteriaceae</taxon>
        <taxon>Methanobacterium</taxon>
    </lineage>
</organism>
<feature type="domain" description="Dinitrogenase iron-molybdenum cofactor biosynthesis" evidence="1">
    <location>
        <begin position="11"/>
        <end position="104"/>
    </location>
</feature>
<proteinExistence type="predicted"/>
<dbReference type="AlphaFoldDB" id="A0A2A2H582"/>
<dbReference type="EMBL" id="LMVM01000023">
    <property type="protein sequence ID" value="PAV04433.1"/>
    <property type="molecule type" value="Genomic_DNA"/>
</dbReference>
<dbReference type="InterPro" id="IPR003731">
    <property type="entry name" value="Di-Nase_FeMo-co_biosynth"/>
</dbReference>
<evidence type="ECO:0000259" key="1">
    <source>
        <dbReference type="Pfam" id="PF02579"/>
    </source>
</evidence>
<evidence type="ECO:0000313" key="3">
    <source>
        <dbReference type="Proteomes" id="UP000217784"/>
    </source>
</evidence>
<dbReference type="OrthoDB" id="85838at2157"/>
<protein>
    <submittedName>
        <fullName evidence="2">Dinitrogenase iron-molybdenum cofactor biosynthesis protein</fullName>
    </submittedName>
</protein>
<dbReference type="InterPro" id="IPR051840">
    <property type="entry name" value="NifX/NifY_domain"/>
</dbReference>
<dbReference type="Pfam" id="PF02579">
    <property type="entry name" value="Nitro_FeMo-Co"/>
    <property type="match status" value="1"/>
</dbReference>
<dbReference type="InterPro" id="IPR036105">
    <property type="entry name" value="DiNase_FeMo-co_biosyn_sf"/>
</dbReference>
<dbReference type="SUPFAM" id="SSF53146">
    <property type="entry name" value="Nitrogenase accessory factor-like"/>
    <property type="match status" value="1"/>
</dbReference>
<dbReference type="Proteomes" id="UP000217784">
    <property type="component" value="Unassembled WGS sequence"/>
</dbReference>
<dbReference type="RefSeq" id="WP_069582725.1">
    <property type="nucleotide sequence ID" value="NZ_LMVM01000023.1"/>
</dbReference>
<dbReference type="PANTHER" id="PTHR33937">
    <property type="entry name" value="IRON-MOLYBDENUM PROTEIN-RELATED-RELATED"/>
    <property type="match status" value="1"/>
</dbReference>
<accession>A0A2A2H582</accession>
<keyword evidence="3" id="KW-1185">Reference proteome</keyword>
<dbReference type="CDD" id="cd00562">
    <property type="entry name" value="NifX_NifB"/>
    <property type="match status" value="1"/>
</dbReference>
<name>A0A2A2H582_METBR</name>
<evidence type="ECO:0000313" key="2">
    <source>
        <dbReference type="EMBL" id="PAV04433.1"/>
    </source>
</evidence>